<dbReference type="Gene3D" id="3.30.390.30">
    <property type="match status" value="1"/>
</dbReference>
<dbReference type="InterPro" id="IPR023753">
    <property type="entry name" value="FAD/NAD-binding_dom"/>
</dbReference>
<dbReference type="PRINTS" id="PR00411">
    <property type="entry name" value="PNDRDTASEI"/>
</dbReference>
<dbReference type="Gene3D" id="3.50.50.60">
    <property type="entry name" value="FAD/NAD(P)-binding domain"/>
    <property type="match status" value="2"/>
</dbReference>
<dbReference type="InterPro" id="IPR004099">
    <property type="entry name" value="Pyr_nucl-diS_OxRdtase_dimer"/>
</dbReference>
<feature type="domain" description="Pyridine nucleotide-disulphide oxidoreductase dimerisation" evidence="15">
    <location>
        <begin position="340"/>
        <end position="448"/>
    </location>
</feature>
<feature type="binding site" evidence="11">
    <location>
        <position position="305"/>
    </location>
    <ligand>
        <name>NAD(+)</name>
        <dbReference type="ChEBI" id="CHEBI:57540"/>
    </ligand>
</feature>
<dbReference type="InterPro" id="IPR006324">
    <property type="entry name" value="GSHR"/>
</dbReference>
<dbReference type="PATRIC" id="fig|1225564.3.peg.3530"/>
<dbReference type="OrthoDB" id="9776382at2"/>
<keyword evidence="18" id="KW-1185">Reference proteome</keyword>
<dbReference type="InterPro" id="IPR001100">
    <property type="entry name" value="Pyr_nuc-diS_OxRdtase"/>
</dbReference>
<gene>
    <name evidence="17" type="ORF">AA309_13400</name>
</gene>
<keyword evidence="7" id="KW-1015">Disulfide bond</keyword>
<evidence type="ECO:0000256" key="1">
    <source>
        <dbReference type="ARBA" id="ARBA00007532"/>
    </source>
</evidence>
<evidence type="ECO:0000256" key="4">
    <source>
        <dbReference type="ARBA" id="ARBA00022827"/>
    </source>
</evidence>
<dbReference type="RefSeq" id="WP_047189493.1">
    <property type="nucleotide sequence ID" value="NZ_LCYG01000032.1"/>
</dbReference>
<evidence type="ECO:0000256" key="11">
    <source>
        <dbReference type="PIRSR" id="PIRSR000350-3"/>
    </source>
</evidence>
<feature type="active site" description="Proton acceptor" evidence="10">
    <location>
        <position position="438"/>
    </location>
</feature>
<dbReference type="GO" id="GO:0050660">
    <property type="term" value="F:flavin adenine dinucleotide binding"/>
    <property type="evidence" value="ECO:0007669"/>
    <property type="project" value="InterPro"/>
</dbReference>
<dbReference type="InterPro" id="IPR036188">
    <property type="entry name" value="FAD/NAD-bd_sf"/>
</dbReference>
<keyword evidence="3 13" id="KW-0285">Flavoprotein</keyword>
<evidence type="ECO:0000256" key="8">
    <source>
        <dbReference type="ARBA" id="ARBA00023284"/>
    </source>
</evidence>
<keyword evidence="8 13" id="KW-0676">Redox-active center</keyword>
<organism evidence="17 18">
    <name type="scientific">Microvirga vignae</name>
    <dbReference type="NCBI Taxonomy" id="1225564"/>
    <lineage>
        <taxon>Bacteria</taxon>
        <taxon>Pseudomonadati</taxon>
        <taxon>Pseudomonadota</taxon>
        <taxon>Alphaproteobacteria</taxon>
        <taxon>Hyphomicrobiales</taxon>
        <taxon>Methylobacteriaceae</taxon>
        <taxon>Microvirga</taxon>
    </lineage>
</organism>
<evidence type="ECO:0000313" key="18">
    <source>
        <dbReference type="Proteomes" id="UP000035489"/>
    </source>
</evidence>
<dbReference type="GO" id="GO:0034599">
    <property type="term" value="P:cellular response to oxidative stress"/>
    <property type="evidence" value="ECO:0007669"/>
    <property type="project" value="TreeGrafter"/>
</dbReference>
<sequence>MTQFDVDLFVIGAGSGGVRAARIAANYGAKVMIAEEDRVGGTCVIRGCVPKKLMVYASRFADEFHDAAGFGWTVGETNFDWATLIRNKDREIDRLEGIYRANLEKAGVETINSRAVIEDAHTVHILKTGERIRARYILVAVGAHPTMDPPIPGGELGITSNEVFHLETQPRRIMVIGGGYIAVEFAGVFAGLGSEVTLVHRGDRLLRGFDEDVRDALGEAYAQRGINLALKTTVTRLDKNADDIDVTLSSGSVVTVDQVLVATGRRPNTKGLGLEKAGITVDEVGAIPVDGYSRTLIPSIFAVGDVTNRVNLTPIAIREGHAFADTVFGGKPTIIDHDLIPTAVFSTPEIGVIGCGEAAAREIYGEIDVYKTAFRPMKATLSGGSERVLMKLVVDKTTDKVVGVHIMGNDAGEMIQLAGIAVTMGATKADFDRTVAVHPTAAEELVTMRTPVVIKKPIAVG</sequence>
<dbReference type="NCBIfam" id="TIGR01424">
    <property type="entry name" value="gluta_reduc_2"/>
    <property type="match status" value="1"/>
</dbReference>
<dbReference type="SUPFAM" id="SSF51905">
    <property type="entry name" value="FAD/NAD(P)-binding domain"/>
    <property type="match status" value="1"/>
</dbReference>
<dbReference type="Pfam" id="PF07992">
    <property type="entry name" value="Pyr_redox_2"/>
    <property type="match status" value="1"/>
</dbReference>
<dbReference type="NCBIfam" id="NF004776">
    <property type="entry name" value="PRK06116.1"/>
    <property type="match status" value="1"/>
</dbReference>
<dbReference type="PROSITE" id="PS00076">
    <property type="entry name" value="PYRIDINE_REDOX_1"/>
    <property type="match status" value="1"/>
</dbReference>
<evidence type="ECO:0000256" key="3">
    <source>
        <dbReference type="ARBA" id="ARBA00022630"/>
    </source>
</evidence>
<feature type="disulfide bond" description="Redox-active" evidence="12">
    <location>
        <begin position="43"/>
        <end position="48"/>
    </location>
</feature>
<proteinExistence type="inferred from homology"/>
<name>A0A0H1RCT3_9HYPH</name>
<reference evidence="17 18" key="1">
    <citation type="submission" date="2015-05" db="EMBL/GenBank/DDBJ databases">
        <title>Draft genome sequence of Microvirga vignae strain BR3299, a novel nitrogen fixing bacteria isolated from Brazil semi-aired region.</title>
        <authorList>
            <person name="Zilli J.E."/>
            <person name="Passos S.R."/>
            <person name="Leite J."/>
            <person name="Baldani J.I."/>
            <person name="Xavier G.R."/>
            <person name="Rumjaneck N.G."/>
            <person name="Simoes-Araujo J.L."/>
        </authorList>
    </citation>
    <scope>NUCLEOTIDE SEQUENCE [LARGE SCALE GENOMIC DNA]</scope>
    <source>
        <strain evidence="17 18">BR3299</strain>
    </source>
</reference>
<evidence type="ECO:0000256" key="2">
    <source>
        <dbReference type="ARBA" id="ARBA00011738"/>
    </source>
</evidence>
<evidence type="ECO:0000313" key="17">
    <source>
        <dbReference type="EMBL" id="KLK92671.1"/>
    </source>
</evidence>
<dbReference type="PANTHER" id="PTHR42737:SF2">
    <property type="entry name" value="GLUTATHIONE REDUCTASE"/>
    <property type="match status" value="1"/>
</dbReference>
<feature type="domain" description="FAD/NAD(P)-binding" evidence="16">
    <location>
        <begin position="7"/>
        <end position="320"/>
    </location>
</feature>
<dbReference type="InterPro" id="IPR046952">
    <property type="entry name" value="GSHR/TRXR-like"/>
</dbReference>
<evidence type="ECO:0000259" key="16">
    <source>
        <dbReference type="Pfam" id="PF07992"/>
    </source>
</evidence>
<feature type="binding site" evidence="11">
    <location>
        <begin position="177"/>
        <end position="184"/>
    </location>
    <ligand>
        <name>NAD(+)</name>
        <dbReference type="ChEBI" id="CHEBI:57540"/>
    </ligand>
</feature>
<keyword evidence="11" id="KW-0547">Nucleotide-binding</keyword>
<comment type="caution">
    <text evidence="17">The sequence shown here is derived from an EMBL/GenBank/DDBJ whole genome shotgun (WGS) entry which is preliminary data.</text>
</comment>
<dbReference type="Pfam" id="PF02852">
    <property type="entry name" value="Pyr_redox_dim"/>
    <property type="match status" value="1"/>
</dbReference>
<dbReference type="GO" id="GO:0006749">
    <property type="term" value="P:glutathione metabolic process"/>
    <property type="evidence" value="ECO:0007669"/>
    <property type="project" value="InterPro"/>
</dbReference>
<dbReference type="EC" id="1.8.1.7" evidence="14"/>
<evidence type="ECO:0000256" key="10">
    <source>
        <dbReference type="PIRSR" id="PIRSR000350-2"/>
    </source>
</evidence>
<feature type="binding site" evidence="11">
    <location>
        <position position="52"/>
    </location>
    <ligand>
        <name>FAD</name>
        <dbReference type="ChEBI" id="CHEBI:57692"/>
    </ligand>
</feature>
<dbReference type="AlphaFoldDB" id="A0A0H1RCT3"/>
<comment type="catalytic activity">
    <reaction evidence="9 14">
        <text>2 glutathione + NADP(+) = glutathione disulfide + NADPH + H(+)</text>
        <dbReference type="Rhea" id="RHEA:11740"/>
        <dbReference type="ChEBI" id="CHEBI:15378"/>
        <dbReference type="ChEBI" id="CHEBI:57783"/>
        <dbReference type="ChEBI" id="CHEBI:57925"/>
        <dbReference type="ChEBI" id="CHEBI:58297"/>
        <dbReference type="ChEBI" id="CHEBI:58349"/>
        <dbReference type="EC" id="1.8.1.7"/>
    </reaction>
</comment>
<dbReference type="GO" id="GO:0050661">
    <property type="term" value="F:NADP binding"/>
    <property type="evidence" value="ECO:0007669"/>
    <property type="project" value="InterPro"/>
</dbReference>
<dbReference type="PANTHER" id="PTHR42737">
    <property type="entry name" value="GLUTATHIONE REDUCTASE"/>
    <property type="match status" value="1"/>
</dbReference>
<dbReference type="GO" id="GO:0004362">
    <property type="term" value="F:glutathione-disulfide reductase (NADPH) activity"/>
    <property type="evidence" value="ECO:0007669"/>
    <property type="project" value="UniProtKB-EC"/>
</dbReference>
<feature type="binding site" evidence="11">
    <location>
        <position position="264"/>
    </location>
    <ligand>
        <name>NAD(+)</name>
        <dbReference type="ChEBI" id="CHEBI:57540"/>
    </ligand>
</feature>
<dbReference type="InterPro" id="IPR012999">
    <property type="entry name" value="Pyr_OxRdtase_I_AS"/>
</dbReference>
<accession>A0A0H1RCT3</accession>
<comment type="similarity">
    <text evidence="1 13">Belongs to the class-I pyridine nucleotide-disulfide oxidoreductase family.</text>
</comment>
<protein>
    <recommendedName>
        <fullName evidence="14">Glutathione reductase</fullName>
        <shortName evidence="14">GRase</shortName>
        <ecNumber evidence="14">1.8.1.7</ecNumber>
    </recommendedName>
</protein>
<keyword evidence="11" id="KW-0520">NAD</keyword>
<comment type="function">
    <text evidence="14">Catalyzes the reduction of glutathione disulfide (GSSG) to reduced glutathione (GSH).</text>
</comment>
<comment type="cofactor">
    <cofactor evidence="11">
        <name>FAD</name>
        <dbReference type="ChEBI" id="CHEBI:57692"/>
    </cofactor>
    <text evidence="11">Binds 1 FAD per subunit.</text>
</comment>
<dbReference type="EMBL" id="LCYG01000032">
    <property type="protein sequence ID" value="KLK92671.1"/>
    <property type="molecule type" value="Genomic_DNA"/>
</dbReference>
<dbReference type="Proteomes" id="UP000035489">
    <property type="component" value="Unassembled WGS sequence"/>
</dbReference>
<dbReference type="FunFam" id="3.50.50.60:FF:000051">
    <property type="entry name" value="Glutathione reductase"/>
    <property type="match status" value="1"/>
</dbReference>
<dbReference type="PRINTS" id="PR00368">
    <property type="entry name" value="FADPNR"/>
</dbReference>
<dbReference type="GO" id="GO:0005829">
    <property type="term" value="C:cytosol"/>
    <property type="evidence" value="ECO:0007669"/>
    <property type="project" value="TreeGrafter"/>
</dbReference>
<keyword evidence="5 14" id="KW-0521">NADP</keyword>
<dbReference type="InterPro" id="IPR016156">
    <property type="entry name" value="FAD/NAD-linked_Rdtase_dimer_sf"/>
</dbReference>
<evidence type="ECO:0000256" key="5">
    <source>
        <dbReference type="ARBA" id="ARBA00022857"/>
    </source>
</evidence>
<evidence type="ECO:0000256" key="14">
    <source>
        <dbReference type="RuleBase" id="RU365040"/>
    </source>
</evidence>
<evidence type="ECO:0000256" key="9">
    <source>
        <dbReference type="ARBA" id="ARBA00049142"/>
    </source>
</evidence>
<dbReference type="GO" id="GO:0045454">
    <property type="term" value="P:cell redox homeostasis"/>
    <property type="evidence" value="ECO:0007669"/>
    <property type="project" value="InterPro"/>
</dbReference>
<evidence type="ECO:0000256" key="7">
    <source>
        <dbReference type="ARBA" id="ARBA00023157"/>
    </source>
</evidence>
<dbReference type="SUPFAM" id="SSF55424">
    <property type="entry name" value="FAD/NAD-linked reductases, dimerisation (C-terminal) domain"/>
    <property type="match status" value="1"/>
</dbReference>
<dbReference type="STRING" id="1225564.AA309_13400"/>
<keyword evidence="4 11" id="KW-0274">FAD</keyword>
<evidence type="ECO:0000256" key="13">
    <source>
        <dbReference type="RuleBase" id="RU003691"/>
    </source>
</evidence>
<dbReference type="PIRSF" id="PIRSF000350">
    <property type="entry name" value="Mercury_reductase_MerA"/>
    <property type="match status" value="1"/>
</dbReference>
<evidence type="ECO:0000256" key="12">
    <source>
        <dbReference type="PIRSR" id="PIRSR000350-4"/>
    </source>
</evidence>
<evidence type="ECO:0000259" key="15">
    <source>
        <dbReference type="Pfam" id="PF02852"/>
    </source>
</evidence>
<comment type="subunit">
    <text evidence="2">Homodimer.</text>
</comment>
<keyword evidence="6 13" id="KW-0560">Oxidoreductase</keyword>
<evidence type="ECO:0000256" key="6">
    <source>
        <dbReference type="ARBA" id="ARBA00023002"/>
    </source>
</evidence>